<reference evidence="1 2" key="1">
    <citation type="journal article" date="2022" name="Plant J.">
        <title>Chromosome-level genome of Camellia lanceoleosa provides a valuable resource for understanding genome evolution and self-incompatibility.</title>
        <authorList>
            <person name="Gong W."/>
            <person name="Xiao S."/>
            <person name="Wang L."/>
            <person name="Liao Z."/>
            <person name="Chang Y."/>
            <person name="Mo W."/>
            <person name="Hu G."/>
            <person name="Li W."/>
            <person name="Zhao G."/>
            <person name="Zhu H."/>
            <person name="Hu X."/>
            <person name="Ji K."/>
            <person name="Xiang X."/>
            <person name="Song Q."/>
            <person name="Yuan D."/>
            <person name="Jin S."/>
            <person name="Zhang L."/>
        </authorList>
    </citation>
    <scope>NUCLEOTIDE SEQUENCE [LARGE SCALE GENOMIC DNA]</scope>
    <source>
        <strain evidence="1">SQ_2022a</strain>
    </source>
</reference>
<keyword evidence="2" id="KW-1185">Reference proteome</keyword>
<dbReference type="Proteomes" id="UP001060215">
    <property type="component" value="Chromosome 1"/>
</dbReference>
<evidence type="ECO:0000313" key="2">
    <source>
        <dbReference type="Proteomes" id="UP001060215"/>
    </source>
</evidence>
<accession>A0ACC0IYP8</accession>
<organism evidence="1 2">
    <name type="scientific">Camellia lanceoleosa</name>
    <dbReference type="NCBI Taxonomy" id="1840588"/>
    <lineage>
        <taxon>Eukaryota</taxon>
        <taxon>Viridiplantae</taxon>
        <taxon>Streptophyta</taxon>
        <taxon>Embryophyta</taxon>
        <taxon>Tracheophyta</taxon>
        <taxon>Spermatophyta</taxon>
        <taxon>Magnoliopsida</taxon>
        <taxon>eudicotyledons</taxon>
        <taxon>Gunneridae</taxon>
        <taxon>Pentapetalae</taxon>
        <taxon>asterids</taxon>
        <taxon>Ericales</taxon>
        <taxon>Theaceae</taxon>
        <taxon>Camellia</taxon>
    </lineage>
</organism>
<protein>
    <submittedName>
        <fullName evidence="1">Uncharacterized protein</fullName>
    </submittedName>
</protein>
<proteinExistence type="predicted"/>
<dbReference type="EMBL" id="CM045758">
    <property type="protein sequence ID" value="KAI8030424.1"/>
    <property type="molecule type" value="Genomic_DNA"/>
</dbReference>
<comment type="caution">
    <text evidence="1">The sequence shown here is derived from an EMBL/GenBank/DDBJ whole genome shotgun (WGS) entry which is preliminary data.</text>
</comment>
<sequence length="298" mass="32436">MTQNMTVKQLEAASGLKETQPNGQPINELSKDKEAPGYGPWTIATTRRKYPHGKFKQKNHVHKSNRFESLQMDQDHGETSAAQSKKEVRGKYVDLDMGPQSFQGEGSHVQQQGPIGPSIHMKEGGTDLSLDVVAGAKNKESYGCVSPASTQQSNPQPSSFALNAPENPKTLPDNTAQSLVNSPNVLNPATASDNRMQLDKEKHPDLPIRREGRPNGGNGRKPSHGRTQSGPMQSPDVLRDRERSVSPSRHRLVARRGEAPDSTMVGDRFTQREAHGASETSEANGGRSDDYAQNVGTV</sequence>
<name>A0ACC0IYP8_9ERIC</name>
<evidence type="ECO:0000313" key="1">
    <source>
        <dbReference type="EMBL" id="KAI8030424.1"/>
    </source>
</evidence>
<gene>
    <name evidence="1" type="ORF">LOK49_LG01G03143</name>
</gene>